<dbReference type="PANTHER" id="PTHR36504">
    <property type="entry name" value="LIPOPOLYSACCHARIDE EXPORT SYSTEM PROTEIN LPTA"/>
    <property type="match status" value="1"/>
</dbReference>
<dbReference type="Proteomes" id="UP000524246">
    <property type="component" value="Unassembled WGS sequence"/>
</dbReference>
<dbReference type="Gene3D" id="2.60.450.10">
    <property type="entry name" value="Lipopolysaccharide (LPS) transport protein A like domain"/>
    <property type="match status" value="1"/>
</dbReference>
<evidence type="ECO:0000313" key="5">
    <source>
        <dbReference type="Proteomes" id="UP000524246"/>
    </source>
</evidence>
<dbReference type="PANTHER" id="PTHR36504:SF1">
    <property type="entry name" value="LIPOPOLYSACCHARIDE EXPORT SYSTEM PROTEIN LPTA"/>
    <property type="match status" value="1"/>
</dbReference>
<reference evidence="4 5" key="1">
    <citation type="journal article" date="2020" name="Biotechnol. Biofuels">
        <title>New insights from the biogas microbiome by comprehensive genome-resolved metagenomics of nearly 1600 species originating from multiple anaerobic digesters.</title>
        <authorList>
            <person name="Campanaro S."/>
            <person name="Treu L."/>
            <person name="Rodriguez-R L.M."/>
            <person name="Kovalovszki A."/>
            <person name="Ziels R.M."/>
            <person name="Maus I."/>
            <person name="Zhu X."/>
            <person name="Kougias P.G."/>
            <person name="Basile A."/>
            <person name="Luo G."/>
            <person name="Schluter A."/>
            <person name="Konstantinidis K.T."/>
            <person name="Angelidaki I."/>
        </authorList>
    </citation>
    <scope>NUCLEOTIDE SEQUENCE [LARGE SCALE GENOMIC DNA]</scope>
    <source>
        <strain evidence="4">AS27yjCOA_65</strain>
    </source>
</reference>
<dbReference type="GO" id="GO:0030288">
    <property type="term" value="C:outer membrane-bounded periplasmic space"/>
    <property type="evidence" value="ECO:0007669"/>
    <property type="project" value="TreeGrafter"/>
</dbReference>
<dbReference type="EMBL" id="JAAZON010000561">
    <property type="protein sequence ID" value="NMC63943.1"/>
    <property type="molecule type" value="Genomic_DNA"/>
</dbReference>
<feature type="chain" id="PRO_5030669935" description="Organic solvent tolerance-like N-terminal domain-containing protein" evidence="2">
    <location>
        <begin position="25"/>
        <end position="200"/>
    </location>
</feature>
<proteinExistence type="predicted"/>
<dbReference type="InterPro" id="IPR052037">
    <property type="entry name" value="LPS_export_LptA"/>
</dbReference>
<accession>A0A7X9IKC0</accession>
<keyword evidence="1 2" id="KW-0732">Signal</keyword>
<feature type="domain" description="Organic solvent tolerance-like N-terminal" evidence="3">
    <location>
        <begin position="69"/>
        <end position="173"/>
    </location>
</feature>
<name>A0A7X9IKC0_9DELT</name>
<dbReference type="InterPro" id="IPR005653">
    <property type="entry name" value="OstA-like_N"/>
</dbReference>
<evidence type="ECO:0000259" key="3">
    <source>
        <dbReference type="Pfam" id="PF03968"/>
    </source>
</evidence>
<comment type="caution">
    <text evidence="4">The sequence shown here is derived from an EMBL/GenBank/DDBJ whole genome shotgun (WGS) entry which is preliminary data.</text>
</comment>
<gene>
    <name evidence="4" type="ORF">GYA55_12340</name>
</gene>
<organism evidence="4 5">
    <name type="scientific">SAR324 cluster bacterium</name>
    <dbReference type="NCBI Taxonomy" id="2024889"/>
    <lineage>
        <taxon>Bacteria</taxon>
        <taxon>Deltaproteobacteria</taxon>
        <taxon>SAR324 cluster</taxon>
    </lineage>
</organism>
<sequence length="200" mass="22285">MIVERKQIILLATILLFMSASIFASPALCVDKKIPSKEAEPRKTPSSSVVDLEKLFSNDKDSKDDPTFINSQSLTLKQQERLFEYAGAVEVRRGDMLMRSDFLDGKYNEDNQIEEITARNNVIITKGDSLKATCQKAIYNAKTKTVSLMENPELEQNGSVLAADVIKVFLDENRSVAEGQVRVKVQNAKGLQGDANKDKK</sequence>
<dbReference type="GO" id="GO:0017089">
    <property type="term" value="F:glycolipid transfer activity"/>
    <property type="evidence" value="ECO:0007669"/>
    <property type="project" value="TreeGrafter"/>
</dbReference>
<evidence type="ECO:0000313" key="4">
    <source>
        <dbReference type="EMBL" id="NMC63943.1"/>
    </source>
</evidence>
<feature type="signal peptide" evidence="2">
    <location>
        <begin position="1"/>
        <end position="24"/>
    </location>
</feature>
<dbReference type="Pfam" id="PF03968">
    <property type="entry name" value="LptD_N"/>
    <property type="match status" value="1"/>
</dbReference>
<evidence type="ECO:0000256" key="1">
    <source>
        <dbReference type="ARBA" id="ARBA00022729"/>
    </source>
</evidence>
<dbReference type="GO" id="GO:0009279">
    <property type="term" value="C:cell outer membrane"/>
    <property type="evidence" value="ECO:0007669"/>
    <property type="project" value="TreeGrafter"/>
</dbReference>
<dbReference type="GO" id="GO:0015920">
    <property type="term" value="P:lipopolysaccharide transport"/>
    <property type="evidence" value="ECO:0007669"/>
    <property type="project" value="TreeGrafter"/>
</dbReference>
<dbReference type="AlphaFoldDB" id="A0A7X9IKC0"/>
<evidence type="ECO:0000256" key="2">
    <source>
        <dbReference type="SAM" id="SignalP"/>
    </source>
</evidence>
<protein>
    <recommendedName>
        <fullName evidence="3">Organic solvent tolerance-like N-terminal domain-containing protein</fullName>
    </recommendedName>
</protein>